<dbReference type="SUPFAM" id="SSF49464">
    <property type="entry name" value="Carboxypeptidase regulatory domain-like"/>
    <property type="match status" value="1"/>
</dbReference>
<keyword evidence="4 7" id="KW-0812">Transmembrane</keyword>
<dbReference type="InterPro" id="IPR023996">
    <property type="entry name" value="TonB-dep_OMP_SusC/RagA"/>
</dbReference>
<dbReference type="Pfam" id="PF07715">
    <property type="entry name" value="Plug"/>
    <property type="match status" value="1"/>
</dbReference>
<evidence type="ECO:0000256" key="4">
    <source>
        <dbReference type="ARBA" id="ARBA00022692"/>
    </source>
</evidence>
<dbReference type="SUPFAM" id="SSF56935">
    <property type="entry name" value="Porins"/>
    <property type="match status" value="1"/>
</dbReference>
<dbReference type="NCBIfam" id="TIGR04056">
    <property type="entry name" value="OMP_RagA_SusC"/>
    <property type="match status" value="1"/>
</dbReference>
<name>A0ABQ2H8Z2_9PORP</name>
<evidence type="ECO:0000256" key="3">
    <source>
        <dbReference type="ARBA" id="ARBA00022452"/>
    </source>
</evidence>
<gene>
    <name evidence="9" type="ORF">GCM10007088_12740</name>
</gene>
<reference evidence="10" key="1">
    <citation type="journal article" date="2019" name="Int. J. Syst. Evol. Microbiol.">
        <title>The Global Catalogue of Microorganisms (GCM) 10K type strain sequencing project: providing services to taxonomists for standard genome sequencing and annotation.</title>
        <authorList>
            <consortium name="The Broad Institute Genomics Platform"/>
            <consortium name="The Broad Institute Genome Sequencing Center for Infectious Disease"/>
            <person name="Wu L."/>
            <person name="Ma J."/>
        </authorList>
    </citation>
    <scope>NUCLEOTIDE SEQUENCE [LARGE SCALE GENOMIC DNA]</scope>
    <source>
        <strain evidence="10">JCM 30531</strain>
    </source>
</reference>
<protein>
    <submittedName>
        <fullName evidence="9">SusC/RagA family TonB-linked outer membrane protein</fullName>
    </submittedName>
</protein>
<dbReference type="Pfam" id="PF13715">
    <property type="entry name" value="CarbopepD_reg_2"/>
    <property type="match status" value="1"/>
</dbReference>
<keyword evidence="6 7" id="KW-0998">Cell outer membrane</keyword>
<sequence length="1028" mass="111854">MLLVLSVGLTWAQKQVAVTGIVVAAENNEPIEGASVICVEHPRSGALTDAKGKFTLRLPEGAKTLRISYIGYGAETVAVVAGKELRVQLKSTEKTLDPLVVSAYGVQRKSSLTGATSSIKAADLANAKVESIDKALSGKVSGIRVASQTGNPGSAGTVQIRGVGSINGTTEPLYVVDGVPVTTGNYGIGGYSSNILASINPEDIESVSVLKDAASASLYGSRAANGVVLITTKRGKQGKTSFNFKANTGFSRIATNSFELMNANEAFDYQREALINYELYRADALLPTGSQYAQRAALRQQLEAKYTDAAVTDEDLLVKSRTTATDWRKVLLGKTGRLSDVSLSASGGNDALRYFASLGYNDVTGVTPFGSFKRYSGLLNLDNKATKWLDLSFKGQVSYTSQEGSGDNSGQSSSVSLSQPTILTLLSAPDQPVYNADGSYNQNVAPMKGTDNPLQILDPTYITNQLGTLRGIGGVNAQVTFTDYLNFKTTNSIEYTLLKSFEYVSPNTQDGRRIGGQGVRFSNELVVKTTSNVLNFNRDFTKHHVDALAGIEAQSFDQLRYGFSVNKYSTDKLRELGNGQVVDSESNRYGSFLLSYLGRVNYSYDNRYYLGLSLRDDISSKLGKNKRSGVFYSVSGAWRFGREAFLKDNNFLTDAKLRASYGTNGNLPDAEYSWRGLYDFGGNYGSESAIYLNQLANLDLGWEKSRSLNVGLDLTFARRFALSVEYFNKYTTDLLMSVPVSYNHGVANYQANRGELSNRGIEVELHASNILNSNAFRWDADLSLTKIRSRVEALPNGDIITGAGNYLYRPGVDIYTFYLRKFHDVEKETGLARFVVDPTKDATADNLTYYSSEAAFTPSESAYPKVYGGLTNTFSYGGFTLSTLLTYQFGGHFLDHFDAFAISDGARTISVNSSRELVGNYWTPTNTTASNPLPILNNPLSSARLASTRFLQSSDFVRLKEVALSYRLPSSLTKALHVNSASVSLTANNLFYLYAATKNKELETPLNGFRTADIPALRTVSFGVNVGF</sequence>
<keyword evidence="3 7" id="KW-1134">Transmembrane beta strand</keyword>
<evidence type="ECO:0000256" key="7">
    <source>
        <dbReference type="PROSITE-ProRule" id="PRU01360"/>
    </source>
</evidence>
<keyword evidence="10" id="KW-1185">Reference proteome</keyword>
<accession>A0ABQ2H8Z2</accession>
<dbReference type="EMBL" id="BMPU01000004">
    <property type="protein sequence ID" value="GGM55361.1"/>
    <property type="molecule type" value="Genomic_DNA"/>
</dbReference>
<evidence type="ECO:0000256" key="5">
    <source>
        <dbReference type="ARBA" id="ARBA00023136"/>
    </source>
</evidence>
<comment type="similarity">
    <text evidence="7">Belongs to the TonB-dependent receptor family.</text>
</comment>
<keyword evidence="5 7" id="KW-0472">Membrane</keyword>
<dbReference type="InterPro" id="IPR037066">
    <property type="entry name" value="Plug_dom_sf"/>
</dbReference>
<dbReference type="Proteomes" id="UP000653477">
    <property type="component" value="Unassembled WGS sequence"/>
</dbReference>
<evidence type="ECO:0000256" key="1">
    <source>
        <dbReference type="ARBA" id="ARBA00004571"/>
    </source>
</evidence>
<dbReference type="InterPro" id="IPR012910">
    <property type="entry name" value="Plug_dom"/>
</dbReference>
<evidence type="ECO:0000313" key="10">
    <source>
        <dbReference type="Proteomes" id="UP000653477"/>
    </source>
</evidence>
<dbReference type="InterPro" id="IPR036942">
    <property type="entry name" value="Beta-barrel_TonB_sf"/>
</dbReference>
<evidence type="ECO:0000256" key="6">
    <source>
        <dbReference type="ARBA" id="ARBA00023237"/>
    </source>
</evidence>
<evidence type="ECO:0000256" key="2">
    <source>
        <dbReference type="ARBA" id="ARBA00022448"/>
    </source>
</evidence>
<dbReference type="InterPro" id="IPR039426">
    <property type="entry name" value="TonB-dep_rcpt-like"/>
</dbReference>
<dbReference type="Gene3D" id="2.60.40.1120">
    <property type="entry name" value="Carboxypeptidase-like, regulatory domain"/>
    <property type="match status" value="1"/>
</dbReference>
<dbReference type="InterPro" id="IPR008969">
    <property type="entry name" value="CarboxyPept-like_regulatory"/>
</dbReference>
<comment type="subcellular location">
    <subcellularLocation>
        <location evidence="1 7">Cell outer membrane</location>
        <topology evidence="1 7">Multi-pass membrane protein</topology>
    </subcellularLocation>
</comment>
<evidence type="ECO:0000313" key="9">
    <source>
        <dbReference type="EMBL" id="GGM55361.1"/>
    </source>
</evidence>
<dbReference type="InterPro" id="IPR023997">
    <property type="entry name" value="TonB-dep_OMP_SusC/RagA_CS"/>
</dbReference>
<evidence type="ECO:0000259" key="8">
    <source>
        <dbReference type="Pfam" id="PF07715"/>
    </source>
</evidence>
<organism evidence="9 10">
    <name type="scientific">Porphyromonas pasteri</name>
    <dbReference type="NCBI Taxonomy" id="1583331"/>
    <lineage>
        <taxon>Bacteria</taxon>
        <taxon>Pseudomonadati</taxon>
        <taxon>Bacteroidota</taxon>
        <taxon>Bacteroidia</taxon>
        <taxon>Bacteroidales</taxon>
        <taxon>Porphyromonadaceae</taxon>
        <taxon>Porphyromonas</taxon>
    </lineage>
</organism>
<dbReference type="Gene3D" id="2.40.170.20">
    <property type="entry name" value="TonB-dependent receptor, beta-barrel domain"/>
    <property type="match status" value="1"/>
</dbReference>
<dbReference type="NCBIfam" id="TIGR04057">
    <property type="entry name" value="SusC_RagA_signa"/>
    <property type="match status" value="1"/>
</dbReference>
<keyword evidence="2 7" id="KW-0813">Transport</keyword>
<feature type="domain" description="TonB-dependent receptor plug" evidence="8">
    <location>
        <begin position="109"/>
        <end position="227"/>
    </location>
</feature>
<comment type="caution">
    <text evidence="9">The sequence shown here is derived from an EMBL/GenBank/DDBJ whole genome shotgun (WGS) entry which is preliminary data.</text>
</comment>
<dbReference type="Gene3D" id="2.170.130.10">
    <property type="entry name" value="TonB-dependent receptor, plug domain"/>
    <property type="match status" value="1"/>
</dbReference>
<dbReference type="PROSITE" id="PS52016">
    <property type="entry name" value="TONB_DEPENDENT_REC_3"/>
    <property type="match status" value="1"/>
</dbReference>
<proteinExistence type="inferred from homology"/>